<dbReference type="EMBL" id="JBHSNZ010000012">
    <property type="protein sequence ID" value="MFC5809730.1"/>
    <property type="molecule type" value="Genomic_DNA"/>
</dbReference>
<evidence type="ECO:0000256" key="3">
    <source>
        <dbReference type="ARBA" id="ARBA00022449"/>
    </source>
</evidence>
<reference evidence="13" key="1">
    <citation type="journal article" date="2019" name="Int. J. Syst. Evol. Microbiol.">
        <title>The Global Catalogue of Microorganisms (GCM) 10K type strain sequencing project: providing services to taxonomists for standard genome sequencing and annotation.</title>
        <authorList>
            <consortium name="The Broad Institute Genomics Platform"/>
            <consortium name="The Broad Institute Genome Sequencing Center for Infectious Disease"/>
            <person name="Wu L."/>
            <person name="Ma J."/>
        </authorList>
    </citation>
    <scope>NUCLEOTIDE SEQUENCE [LARGE SCALE GENOMIC DNA]</scope>
    <source>
        <strain evidence="13">JCM 9918</strain>
    </source>
</reference>
<feature type="domain" description="RCK C-terminal" evidence="11">
    <location>
        <begin position="394"/>
        <end position="475"/>
    </location>
</feature>
<feature type="transmembrane region" description="Helical" evidence="10">
    <location>
        <begin position="188"/>
        <end position="207"/>
    </location>
</feature>
<dbReference type="Gene3D" id="1.20.1530.20">
    <property type="match status" value="1"/>
</dbReference>
<keyword evidence="7" id="KW-0406">Ion transport</keyword>
<keyword evidence="4" id="KW-1003">Cell membrane</keyword>
<gene>
    <name evidence="12" type="ORF">ACFQGO_19820</name>
</gene>
<keyword evidence="2" id="KW-0813">Transport</keyword>
<dbReference type="NCBIfam" id="NF003716">
    <property type="entry name" value="PRK05326.1-3"/>
    <property type="match status" value="1"/>
</dbReference>
<feature type="region of interest" description="Disordered" evidence="9">
    <location>
        <begin position="484"/>
        <end position="503"/>
    </location>
</feature>
<dbReference type="InterPro" id="IPR006153">
    <property type="entry name" value="Cation/H_exchanger_TM"/>
</dbReference>
<dbReference type="PANTHER" id="PTHR32507">
    <property type="entry name" value="NA(+)/H(+) ANTIPORTER 1"/>
    <property type="match status" value="1"/>
</dbReference>
<evidence type="ECO:0000256" key="6">
    <source>
        <dbReference type="ARBA" id="ARBA00022989"/>
    </source>
</evidence>
<evidence type="ECO:0000256" key="4">
    <source>
        <dbReference type="ARBA" id="ARBA00022475"/>
    </source>
</evidence>
<dbReference type="PANTHER" id="PTHR32507:SF7">
    <property type="entry name" value="K(+)_H(+) ANTIPORTER NHAP2"/>
    <property type="match status" value="1"/>
</dbReference>
<dbReference type="InterPro" id="IPR036721">
    <property type="entry name" value="RCK_C_sf"/>
</dbReference>
<feature type="transmembrane region" description="Helical" evidence="10">
    <location>
        <begin position="120"/>
        <end position="143"/>
    </location>
</feature>
<evidence type="ECO:0000313" key="13">
    <source>
        <dbReference type="Proteomes" id="UP001596112"/>
    </source>
</evidence>
<dbReference type="PROSITE" id="PS51202">
    <property type="entry name" value="RCK_C"/>
    <property type="match status" value="1"/>
</dbReference>
<evidence type="ECO:0000256" key="8">
    <source>
        <dbReference type="ARBA" id="ARBA00023136"/>
    </source>
</evidence>
<comment type="caution">
    <text evidence="12">The sequence shown here is derived from an EMBL/GenBank/DDBJ whole genome shotgun (WGS) entry which is preliminary data.</text>
</comment>
<feature type="transmembrane region" description="Helical" evidence="10">
    <location>
        <begin position="91"/>
        <end position="114"/>
    </location>
</feature>
<dbReference type="InterPro" id="IPR006037">
    <property type="entry name" value="RCK_C"/>
</dbReference>
<feature type="transmembrane region" description="Helical" evidence="10">
    <location>
        <begin position="358"/>
        <end position="378"/>
    </location>
</feature>
<evidence type="ECO:0000256" key="1">
    <source>
        <dbReference type="ARBA" id="ARBA00004651"/>
    </source>
</evidence>
<protein>
    <submittedName>
        <fullName evidence="12">Potassium/proton antiporter</fullName>
    </submittedName>
</protein>
<evidence type="ECO:0000256" key="7">
    <source>
        <dbReference type="ARBA" id="ARBA00023065"/>
    </source>
</evidence>
<keyword evidence="5 10" id="KW-0812">Transmembrane</keyword>
<dbReference type="SUPFAM" id="SSF116726">
    <property type="entry name" value="TrkA C-terminal domain-like"/>
    <property type="match status" value="1"/>
</dbReference>
<evidence type="ECO:0000256" key="5">
    <source>
        <dbReference type="ARBA" id="ARBA00022692"/>
    </source>
</evidence>
<evidence type="ECO:0000256" key="2">
    <source>
        <dbReference type="ARBA" id="ARBA00022448"/>
    </source>
</evidence>
<evidence type="ECO:0000259" key="11">
    <source>
        <dbReference type="PROSITE" id="PS51202"/>
    </source>
</evidence>
<feature type="transmembrane region" description="Helical" evidence="10">
    <location>
        <begin position="326"/>
        <end position="346"/>
    </location>
</feature>
<dbReference type="Gene3D" id="3.30.70.1450">
    <property type="entry name" value="Regulator of K+ conductance, C-terminal domain"/>
    <property type="match status" value="1"/>
</dbReference>
<feature type="transmembrane region" description="Helical" evidence="10">
    <location>
        <begin position="219"/>
        <end position="249"/>
    </location>
</feature>
<evidence type="ECO:0000313" key="12">
    <source>
        <dbReference type="EMBL" id="MFC5809730.1"/>
    </source>
</evidence>
<sequence length="503" mass="51954">MTLSELHLTLLISGAVLLASIAAARAAHRVGLPSLLLFLAVGVIAGEDGLGLEFDDAQLAQALGTAALAVILVEGGLTTRWSDVRRLLAPAGVLATAGVAVSVAVTAAGAHWLLGMDWHLALLLGAIVSSTDAAAVFAVLRSLPLPQKVTGLLEAESGFNDAPTIILVLVFSTATADLPGPAPLLGGLLYQLAVGGTLGVLLGRLGAAALRHIALPATGLYPLATVGFGIVAFAAAGAVNAGGIIAAHLSGLVLGNAKLRHRAATRSFAEGAGWLAQIGLLVDPGELPSAILPALVVGLVLLLAARPVSVLACLVPFRVPWRAQAFIFWAGLRGAVPIVLATFPVVEGVTGARDVLNIVFVLVVLFTLVQGPTLPAVARRLRLTRPGALRDVQVETARLDVLDADLLTVTVPPGSLLHGVAVFELRLPHPTVVTLIVRDGATLVPDRDTVLRADDELLLITTPHTREAAERRLRAVGRRGKLARWLGEHGSPDPEPATLARTE</sequence>
<organism evidence="12 13">
    <name type="scientific">Streptomyces heilongjiangensis</name>
    <dbReference type="NCBI Taxonomy" id="945052"/>
    <lineage>
        <taxon>Bacteria</taxon>
        <taxon>Bacillati</taxon>
        <taxon>Actinomycetota</taxon>
        <taxon>Actinomycetes</taxon>
        <taxon>Kitasatosporales</taxon>
        <taxon>Streptomycetaceae</taxon>
        <taxon>Streptomyces</taxon>
    </lineage>
</organism>
<evidence type="ECO:0000256" key="9">
    <source>
        <dbReference type="SAM" id="MobiDB-lite"/>
    </source>
</evidence>
<evidence type="ECO:0000256" key="10">
    <source>
        <dbReference type="SAM" id="Phobius"/>
    </source>
</evidence>
<proteinExistence type="predicted"/>
<dbReference type="Pfam" id="PF00999">
    <property type="entry name" value="Na_H_Exchanger"/>
    <property type="match status" value="1"/>
</dbReference>
<name>A0ABW1B9P0_9ACTN</name>
<dbReference type="Pfam" id="PF02080">
    <property type="entry name" value="TrkA_C"/>
    <property type="match status" value="1"/>
</dbReference>
<accession>A0ABW1B9P0</accession>
<dbReference type="Proteomes" id="UP001596112">
    <property type="component" value="Unassembled WGS sequence"/>
</dbReference>
<keyword evidence="13" id="KW-1185">Reference proteome</keyword>
<dbReference type="InterPro" id="IPR038770">
    <property type="entry name" value="Na+/solute_symporter_sf"/>
</dbReference>
<dbReference type="RefSeq" id="WP_272171283.1">
    <property type="nucleotide sequence ID" value="NZ_JAQOSL010000028.1"/>
</dbReference>
<keyword evidence="6 10" id="KW-1133">Transmembrane helix</keyword>
<feature type="transmembrane region" description="Helical" evidence="10">
    <location>
        <begin position="290"/>
        <end position="314"/>
    </location>
</feature>
<keyword evidence="8 10" id="KW-0472">Membrane</keyword>
<dbReference type="NCBIfam" id="NF003715">
    <property type="entry name" value="PRK05326.1-2"/>
    <property type="match status" value="1"/>
</dbReference>
<keyword evidence="3" id="KW-0050">Antiport</keyword>
<feature type="transmembrane region" description="Helical" evidence="10">
    <location>
        <begin position="59"/>
        <end position="79"/>
    </location>
</feature>
<comment type="subcellular location">
    <subcellularLocation>
        <location evidence="1">Cell membrane</location>
        <topology evidence="1">Multi-pass membrane protein</topology>
    </subcellularLocation>
</comment>